<evidence type="ECO:0000313" key="1">
    <source>
        <dbReference type="EMBL" id="TWA96994.1"/>
    </source>
</evidence>
<dbReference type="EMBL" id="VITK01000006">
    <property type="protein sequence ID" value="TWA96994.1"/>
    <property type="molecule type" value="Genomic_DNA"/>
</dbReference>
<accession>A0A560DIT5</accession>
<gene>
    <name evidence="1" type="ORF">FBZ96_10645</name>
</gene>
<protein>
    <submittedName>
        <fullName evidence="1">Uncharacterized protein</fullName>
    </submittedName>
</protein>
<reference evidence="1 2" key="1">
    <citation type="submission" date="2019-06" db="EMBL/GenBank/DDBJ databases">
        <title>Genomic Encyclopedia of Type Strains, Phase IV (KMG-V): Genome sequencing to study the core and pangenomes of soil and plant-associated prokaryotes.</title>
        <authorList>
            <person name="Whitman W."/>
        </authorList>
    </citation>
    <scope>NUCLEOTIDE SEQUENCE [LARGE SCALE GENOMIC DNA]</scope>
    <source>
        <strain evidence="1 2">BR 510</strain>
    </source>
</reference>
<name>A0A560DIT5_9BRAD</name>
<sequence length="147" mass="16464">MDRYHKGRPVVSLTTKTEDGRTKVCIRIKNTTPYDVAILGNKVTRGWFFRPCNVYFLSAGQGTRALLSAQSGKPPQFMLKPDESRELTICPAFAGNMPLEITEPGRVDFFIQWRRGNATWLAQIPLPVCTSTEAIRLYGLDDQNGGL</sequence>
<dbReference type="AlphaFoldDB" id="A0A560DIT5"/>
<comment type="caution">
    <text evidence="1">The sequence shown here is derived from an EMBL/GenBank/DDBJ whole genome shotgun (WGS) entry which is preliminary data.</text>
</comment>
<keyword evidence="2" id="KW-1185">Reference proteome</keyword>
<dbReference type="Proteomes" id="UP000319949">
    <property type="component" value="Unassembled WGS sequence"/>
</dbReference>
<proteinExistence type="predicted"/>
<organism evidence="1 2">
    <name type="scientific">Bradyrhizobium stylosanthis</name>
    <dbReference type="NCBI Taxonomy" id="1803665"/>
    <lineage>
        <taxon>Bacteria</taxon>
        <taxon>Pseudomonadati</taxon>
        <taxon>Pseudomonadota</taxon>
        <taxon>Alphaproteobacteria</taxon>
        <taxon>Hyphomicrobiales</taxon>
        <taxon>Nitrobacteraceae</taxon>
        <taxon>Bradyrhizobium</taxon>
    </lineage>
</organism>
<evidence type="ECO:0000313" key="2">
    <source>
        <dbReference type="Proteomes" id="UP000319949"/>
    </source>
</evidence>